<proteinExistence type="inferred from homology"/>
<protein>
    <submittedName>
        <fullName evidence="8">ABC transporter permease subunit</fullName>
    </submittedName>
</protein>
<evidence type="ECO:0000256" key="1">
    <source>
        <dbReference type="ARBA" id="ARBA00004141"/>
    </source>
</evidence>
<sequence length="311" mass="35024">MPNFWSRLRGQLFFQICALMGIAFLLVFAYTPMVGIIIAFKNFKLSSGIPGFITSEWVGFKWFAEFYNDIYFWQIIRNTVVMSLLKLVFTFPIPILFALVLNEVRRQAMKRSVQTVSYLPHFISWIVVSGMIFSFFNEQTGVVNHFLVSTGLADKPISFLSDPAYFWPMAVLSDIWKEMGWWTIIFLAAIAGVDPALYEAAVVDGASRMQRIWFITLPTIKGTIIIVLILSIGNLFGGGLGGSNFEQSYLLGNPVNNGVSEILQTYTLKMGLAQGRYSYATAIGLIQSVISLMLIYLSNYFSKRFSGIGLF</sequence>
<keyword evidence="2 6" id="KW-0813">Transport</keyword>
<keyword evidence="4 6" id="KW-1133">Transmembrane helix</keyword>
<accession>A0ABY5SGS5</accession>
<dbReference type="Gene3D" id="1.10.3720.10">
    <property type="entry name" value="MetI-like"/>
    <property type="match status" value="1"/>
</dbReference>
<feature type="transmembrane region" description="Helical" evidence="6">
    <location>
        <begin position="277"/>
        <end position="297"/>
    </location>
</feature>
<keyword evidence="3 6" id="KW-0812">Transmembrane</keyword>
<dbReference type="PANTHER" id="PTHR43496:SF1">
    <property type="entry name" value="POLYGALACTURONAN_RHAMNOGALACTURONAN TRANSPORT SYSTEM PERMEASE PROTEIN YTEP"/>
    <property type="match status" value="1"/>
</dbReference>
<comment type="similarity">
    <text evidence="6">Belongs to the binding-protein-dependent transport system permease family.</text>
</comment>
<evidence type="ECO:0000259" key="7">
    <source>
        <dbReference type="PROSITE" id="PS50928"/>
    </source>
</evidence>
<keyword evidence="5 6" id="KW-0472">Membrane</keyword>
<evidence type="ECO:0000313" key="8">
    <source>
        <dbReference type="EMBL" id="UVI32783.1"/>
    </source>
</evidence>
<dbReference type="InterPro" id="IPR035906">
    <property type="entry name" value="MetI-like_sf"/>
</dbReference>
<evidence type="ECO:0000256" key="2">
    <source>
        <dbReference type="ARBA" id="ARBA00022448"/>
    </source>
</evidence>
<feature type="transmembrane region" description="Helical" evidence="6">
    <location>
        <begin position="12"/>
        <end position="40"/>
    </location>
</feature>
<evidence type="ECO:0000313" key="9">
    <source>
        <dbReference type="Proteomes" id="UP001057877"/>
    </source>
</evidence>
<feature type="transmembrane region" description="Helical" evidence="6">
    <location>
        <begin position="116"/>
        <end position="136"/>
    </location>
</feature>
<feature type="transmembrane region" description="Helical" evidence="6">
    <location>
        <begin position="179"/>
        <end position="200"/>
    </location>
</feature>
<evidence type="ECO:0000256" key="6">
    <source>
        <dbReference type="RuleBase" id="RU363032"/>
    </source>
</evidence>
<organism evidence="8 9">
    <name type="scientific">Paenibacillus spongiae</name>
    <dbReference type="NCBI Taxonomy" id="2909671"/>
    <lineage>
        <taxon>Bacteria</taxon>
        <taxon>Bacillati</taxon>
        <taxon>Bacillota</taxon>
        <taxon>Bacilli</taxon>
        <taxon>Bacillales</taxon>
        <taxon>Paenibacillaceae</taxon>
        <taxon>Paenibacillus</taxon>
    </lineage>
</organism>
<dbReference type="Proteomes" id="UP001057877">
    <property type="component" value="Chromosome"/>
</dbReference>
<dbReference type="PANTHER" id="PTHR43496">
    <property type="entry name" value="PROTEIN LPLB"/>
    <property type="match status" value="1"/>
</dbReference>
<feature type="transmembrane region" description="Helical" evidence="6">
    <location>
        <begin position="212"/>
        <end position="236"/>
    </location>
</feature>
<evidence type="ECO:0000256" key="3">
    <source>
        <dbReference type="ARBA" id="ARBA00022692"/>
    </source>
</evidence>
<gene>
    <name evidence="8" type="ORF">L1F29_13540</name>
</gene>
<dbReference type="SUPFAM" id="SSF161098">
    <property type="entry name" value="MetI-like"/>
    <property type="match status" value="1"/>
</dbReference>
<dbReference type="RefSeq" id="WP_258388833.1">
    <property type="nucleotide sequence ID" value="NZ_CP091430.1"/>
</dbReference>
<comment type="subcellular location">
    <subcellularLocation>
        <location evidence="6">Cell membrane</location>
        <topology evidence="6">Multi-pass membrane protein</topology>
    </subcellularLocation>
    <subcellularLocation>
        <location evidence="1">Membrane</location>
        <topology evidence="1">Multi-pass membrane protein</topology>
    </subcellularLocation>
</comment>
<dbReference type="InterPro" id="IPR000515">
    <property type="entry name" value="MetI-like"/>
</dbReference>
<keyword evidence="9" id="KW-1185">Reference proteome</keyword>
<reference evidence="8" key="1">
    <citation type="submission" date="2022-01" db="EMBL/GenBank/DDBJ databases">
        <title>Paenibacillus spongiae sp. nov., isolated from marine sponge.</title>
        <authorList>
            <person name="Li Z."/>
            <person name="Zhang M."/>
        </authorList>
    </citation>
    <scope>NUCLEOTIDE SEQUENCE</scope>
    <source>
        <strain evidence="8">PHS-Z3</strain>
    </source>
</reference>
<name>A0ABY5SGS5_9BACL</name>
<dbReference type="CDD" id="cd06261">
    <property type="entry name" value="TM_PBP2"/>
    <property type="match status" value="1"/>
</dbReference>
<dbReference type="PROSITE" id="PS50928">
    <property type="entry name" value="ABC_TM1"/>
    <property type="match status" value="1"/>
</dbReference>
<evidence type="ECO:0000256" key="5">
    <source>
        <dbReference type="ARBA" id="ARBA00023136"/>
    </source>
</evidence>
<dbReference type="EMBL" id="CP091430">
    <property type="protein sequence ID" value="UVI32783.1"/>
    <property type="molecule type" value="Genomic_DNA"/>
</dbReference>
<evidence type="ECO:0000256" key="4">
    <source>
        <dbReference type="ARBA" id="ARBA00022989"/>
    </source>
</evidence>
<dbReference type="Pfam" id="PF00528">
    <property type="entry name" value="BPD_transp_1"/>
    <property type="match status" value="1"/>
</dbReference>
<feature type="domain" description="ABC transmembrane type-1" evidence="7">
    <location>
        <begin position="76"/>
        <end position="298"/>
    </location>
</feature>
<feature type="transmembrane region" description="Helical" evidence="6">
    <location>
        <begin position="80"/>
        <end position="104"/>
    </location>
</feature>